<dbReference type="Gene3D" id="3.30.1330.60">
    <property type="entry name" value="OmpA-like domain"/>
    <property type="match status" value="1"/>
</dbReference>
<feature type="transmembrane region" description="Helical" evidence="2">
    <location>
        <begin position="16"/>
        <end position="35"/>
    </location>
</feature>
<evidence type="ECO:0000256" key="2">
    <source>
        <dbReference type="SAM" id="Phobius"/>
    </source>
</evidence>
<keyword evidence="2" id="KW-0472">Membrane</keyword>
<dbReference type="OrthoDB" id="1036975at2"/>
<dbReference type="EMBL" id="LVWE01000010">
    <property type="protein sequence ID" value="OAD45908.1"/>
    <property type="molecule type" value="Genomic_DNA"/>
</dbReference>
<proteinExistence type="predicted"/>
<evidence type="ECO:0008006" key="5">
    <source>
        <dbReference type="Google" id="ProtNLM"/>
    </source>
</evidence>
<comment type="caution">
    <text evidence="3">The sequence shown here is derived from an EMBL/GenBank/DDBJ whole genome shotgun (WGS) entry which is preliminary data.</text>
</comment>
<dbReference type="RefSeq" id="WP_068448941.1">
    <property type="nucleotide sequence ID" value="NZ_CP150660.1"/>
</dbReference>
<accession>A0A176TDA8</accession>
<evidence type="ECO:0000313" key="4">
    <source>
        <dbReference type="Proteomes" id="UP000076923"/>
    </source>
</evidence>
<sequence length="226" mass="26609">MSKKHKDFFWMSFSDLMTSLFFVVLVLYVLTSVMLNQEKKKLQDALVELEKEKEKIEADNEKLNKILQLNEQFKPLQNDRDFIYLEDCKKYISKELNSIEIFEPNKSTILQKYKSSTIKVGNKLEELLKNLNVANANFSYLIIIEGNMANSWDKKFSSDNEYGYKKSYERALAVYNLWSINNINLRKYNSEILISGSGFNGLCRDKIEENNKRFSIQIIPKIEYSK</sequence>
<gene>
    <name evidence="3" type="ORF">LPB303_06370</name>
</gene>
<keyword evidence="2" id="KW-0812">Transmembrane</keyword>
<keyword evidence="4" id="KW-1185">Reference proteome</keyword>
<dbReference type="STRING" id="1333662.LPB303_06370"/>
<dbReference type="InterPro" id="IPR036737">
    <property type="entry name" value="OmpA-like_sf"/>
</dbReference>
<feature type="coiled-coil region" evidence="1">
    <location>
        <begin position="32"/>
        <end position="69"/>
    </location>
</feature>
<keyword evidence="2" id="KW-1133">Transmembrane helix</keyword>
<dbReference type="Proteomes" id="UP000076923">
    <property type="component" value="Unassembled WGS sequence"/>
</dbReference>
<keyword evidence="1" id="KW-0175">Coiled coil</keyword>
<name>A0A176TDA8_9FLAO</name>
<evidence type="ECO:0000313" key="3">
    <source>
        <dbReference type="EMBL" id="OAD45908.1"/>
    </source>
</evidence>
<reference evidence="3 4" key="1">
    <citation type="submission" date="2016-02" db="EMBL/GenBank/DDBJ databases">
        <title>Draft genome sequence of Polaribacter atrinae KACC17473.</title>
        <authorList>
            <person name="Shin S.-K."/>
            <person name="Yi H."/>
        </authorList>
    </citation>
    <scope>NUCLEOTIDE SEQUENCE [LARGE SCALE GENOMIC DNA]</scope>
    <source>
        <strain evidence="3 4">KACC 17473</strain>
    </source>
</reference>
<organism evidence="3 4">
    <name type="scientific">Polaribacter atrinae</name>
    <dbReference type="NCBI Taxonomy" id="1333662"/>
    <lineage>
        <taxon>Bacteria</taxon>
        <taxon>Pseudomonadati</taxon>
        <taxon>Bacteroidota</taxon>
        <taxon>Flavobacteriia</taxon>
        <taxon>Flavobacteriales</taxon>
        <taxon>Flavobacteriaceae</taxon>
    </lineage>
</organism>
<evidence type="ECO:0000256" key="1">
    <source>
        <dbReference type="SAM" id="Coils"/>
    </source>
</evidence>
<protein>
    <recommendedName>
        <fullName evidence="5">OmpA-like domain-containing protein</fullName>
    </recommendedName>
</protein>
<dbReference type="AlphaFoldDB" id="A0A176TDA8"/>